<dbReference type="PANTHER" id="PTHR23502:SF51">
    <property type="entry name" value="QUINIDINE RESISTANCE PROTEIN 1-RELATED"/>
    <property type="match status" value="1"/>
</dbReference>
<evidence type="ECO:0000259" key="8">
    <source>
        <dbReference type="PROSITE" id="PS50850"/>
    </source>
</evidence>
<keyword evidence="10" id="KW-1185">Reference proteome</keyword>
<feature type="transmembrane region" description="Helical" evidence="7">
    <location>
        <begin position="31"/>
        <end position="52"/>
    </location>
</feature>
<dbReference type="Pfam" id="PF07690">
    <property type="entry name" value="MFS_1"/>
    <property type="match status" value="1"/>
</dbReference>
<feature type="transmembrane region" description="Helical" evidence="7">
    <location>
        <begin position="119"/>
        <end position="144"/>
    </location>
</feature>
<feature type="transmembrane region" description="Helical" evidence="7">
    <location>
        <begin position="97"/>
        <end position="113"/>
    </location>
</feature>
<dbReference type="Proteomes" id="UP000799436">
    <property type="component" value="Unassembled WGS sequence"/>
</dbReference>
<dbReference type="EMBL" id="ML995810">
    <property type="protein sequence ID" value="KAF2773603.1"/>
    <property type="molecule type" value="Genomic_DNA"/>
</dbReference>
<keyword evidence="3 7" id="KW-0812">Transmembrane</keyword>
<evidence type="ECO:0000256" key="6">
    <source>
        <dbReference type="SAM" id="MobiDB-lite"/>
    </source>
</evidence>
<dbReference type="InterPro" id="IPR036259">
    <property type="entry name" value="MFS_trans_sf"/>
</dbReference>
<keyword evidence="2" id="KW-0813">Transport</keyword>
<dbReference type="PROSITE" id="PS50850">
    <property type="entry name" value="MFS"/>
    <property type="match status" value="1"/>
</dbReference>
<evidence type="ECO:0000256" key="3">
    <source>
        <dbReference type="ARBA" id="ARBA00022692"/>
    </source>
</evidence>
<evidence type="ECO:0000313" key="9">
    <source>
        <dbReference type="EMBL" id="KAF2773603.1"/>
    </source>
</evidence>
<sequence length="514" mass="56049">MTEAEPAVEHPQPDIVAKEDYSVFTKNQKRALIIAGSFAAWFSPMTGSIYYPALTQIANSLHVSSSKVNITVTTYLIVQGLAPMMIAGFSDKAGRRPAYFICFTIYIIANLALSLQDNYYALLFLRMLQSGGSSGTVALANGLVGDTVTSVERGQYVAFASLSSMLGPTLSPVLGGVISQYAGWHWIFWFLFILSIVFFIPFALFLPETCRKIVGDGSVPPPWTSANLTDKWRFQNRAKRGIEVDLEKEAELRKNYKISAPNPVGTLIVLADFETAIILISIGLAFSCFYALSTGASVAFGRLYGFDDLYVSLMFLPIGAGSVVSAFTTGKLVDWNYRRHAKRLNFPMVKNRQTDLSTFPIEQARMQIAVPLGFLAGAALIGYGWMMDHKVSLAGPVIILFVFGYCIIAVSQCLTILMVDIYPGQPATATAANNVVRCLLGAAATAAITPMTNAMGNGWAYTTLALLLILSLAAPISSMVYGIEWRRAKKERAEQKKKARQCKAEGQSRKGDST</sequence>
<feature type="region of interest" description="Disordered" evidence="6">
    <location>
        <begin position="494"/>
        <end position="514"/>
    </location>
</feature>
<feature type="transmembrane region" description="Helical" evidence="7">
    <location>
        <begin position="398"/>
        <end position="422"/>
    </location>
</feature>
<dbReference type="AlphaFoldDB" id="A0A6G1LKW6"/>
<dbReference type="PANTHER" id="PTHR23502">
    <property type="entry name" value="MAJOR FACILITATOR SUPERFAMILY"/>
    <property type="match status" value="1"/>
</dbReference>
<feature type="transmembrane region" description="Helical" evidence="7">
    <location>
        <begin position="72"/>
        <end position="90"/>
    </location>
</feature>
<evidence type="ECO:0000256" key="4">
    <source>
        <dbReference type="ARBA" id="ARBA00022989"/>
    </source>
</evidence>
<proteinExistence type="predicted"/>
<protein>
    <submittedName>
        <fullName evidence="9">MFS general substrate transporter</fullName>
    </submittedName>
</protein>
<feature type="transmembrane region" description="Helical" evidence="7">
    <location>
        <begin position="312"/>
        <end position="333"/>
    </location>
</feature>
<evidence type="ECO:0000256" key="2">
    <source>
        <dbReference type="ARBA" id="ARBA00022448"/>
    </source>
</evidence>
<keyword evidence="5 7" id="KW-0472">Membrane</keyword>
<name>A0A6G1LKW6_9PEZI</name>
<evidence type="ECO:0000256" key="1">
    <source>
        <dbReference type="ARBA" id="ARBA00004141"/>
    </source>
</evidence>
<evidence type="ECO:0000313" key="10">
    <source>
        <dbReference type="Proteomes" id="UP000799436"/>
    </source>
</evidence>
<dbReference type="OrthoDB" id="2441642at2759"/>
<gene>
    <name evidence="9" type="ORF">EJ03DRAFT_264546</name>
</gene>
<dbReference type="InterPro" id="IPR020846">
    <property type="entry name" value="MFS_dom"/>
</dbReference>
<feature type="transmembrane region" description="Helical" evidence="7">
    <location>
        <begin position="458"/>
        <end position="483"/>
    </location>
</feature>
<dbReference type="SUPFAM" id="SSF103473">
    <property type="entry name" value="MFS general substrate transporter"/>
    <property type="match status" value="1"/>
</dbReference>
<feature type="transmembrane region" description="Helical" evidence="7">
    <location>
        <begin position="434"/>
        <end position="452"/>
    </location>
</feature>
<accession>A0A6G1LKW6</accession>
<feature type="transmembrane region" description="Helical" evidence="7">
    <location>
        <begin position="156"/>
        <end position="178"/>
    </location>
</feature>
<feature type="transmembrane region" description="Helical" evidence="7">
    <location>
        <begin position="184"/>
        <end position="206"/>
    </location>
</feature>
<dbReference type="Gene3D" id="1.20.1250.20">
    <property type="entry name" value="MFS general substrate transporter like domains"/>
    <property type="match status" value="1"/>
</dbReference>
<organism evidence="9 10">
    <name type="scientific">Teratosphaeria nubilosa</name>
    <dbReference type="NCBI Taxonomy" id="161662"/>
    <lineage>
        <taxon>Eukaryota</taxon>
        <taxon>Fungi</taxon>
        <taxon>Dikarya</taxon>
        <taxon>Ascomycota</taxon>
        <taxon>Pezizomycotina</taxon>
        <taxon>Dothideomycetes</taxon>
        <taxon>Dothideomycetidae</taxon>
        <taxon>Mycosphaerellales</taxon>
        <taxon>Teratosphaeriaceae</taxon>
        <taxon>Teratosphaeria</taxon>
    </lineage>
</organism>
<dbReference type="GO" id="GO:0005886">
    <property type="term" value="C:plasma membrane"/>
    <property type="evidence" value="ECO:0007669"/>
    <property type="project" value="TreeGrafter"/>
</dbReference>
<keyword evidence="4 7" id="KW-1133">Transmembrane helix</keyword>
<evidence type="ECO:0000256" key="7">
    <source>
        <dbReference type="SAM" id="Phobius"/>
    </source>
</evidence>
<feature type="domain" description="Major facilitator superfamily (MFS) profile" evidence="8">
    <location>
        <begin position="32"/>
        <end position="489"/>
    </location>
</feature>
<feature type="transmembrane region" description="Helical" evidence="7">
    <location>
        <begin position="368"/>
        <end position="386"/>
    </location>
</feature>
<reference evidence="9" key="1">
    <citation type="journal article" date="2020" name="Stud. Mycol.">
        <title>101 Dothideomycetes genomes: a test case for predicting lifestyles and emergence of pathogens.</title>
        <authorList>
            <person name="Haridas S."/>
            <person name="Albert R."/>
            <person name="Binder M."/>
            <person name="Bloem J."/>
            <person name="Labutti K."/>
            <person name="Salamov A."/>
            <person name="Andreopoulos B."/>
            <person name="Baker S."/>
            <person name="Barry K."/>
            <person name="Bills G."/>
            <person name="Bluhm B."/>
            <person name="Cannon C."/>
            <person name="Castanera R."/>
            <person name="Culley D."/>
            <person name="Daum C."/>
            <person name="Ezra D."/>
            <person name="Gonzalez J."/>
            <person name="Henrissat B."/>
            <person name="Kuo A."/>
            <person name="Liang C."/>
            <person name="Lipzen A."/>
            <person name="Lutzoni F."/>
            <person name="Magnuson J."/>
            <person name="Mondo S."/>
            <person name="Nolan M."/>
            <person name="Ohm R."/>
            <person name="Pangilinan J."/>
            <person name="Park H.-J."/>
            <person name="Ramirez L."/>
            <person name="Alfaro M."/>
            <person name="Sun H."/>
            <person name="Tritt A."/>
            <person name="Yoshinaga Y."/>
            <person name="Zwiers L.-H."/>
            <person name="Turgeon B."/>
            <person name="Goodwin S."/>
            <person name="Spatafora J."/>
            <person name="Crous P."/>
            <person name="Grigoriev I."/>
        </authorList>
    </citation>
    <scope>NUCLEOTIDE SEQUENCE</scope>
    <source>
        <strain evidence="9">CBS 116005</strain>
    </source>
</reference>
<dbReference type="GO" id="GO:0022857">
    <property type="term" value="F:transmembrane transporter activity"/>
    <property type="evidence" value="ECO:0007669"/>
    <property type="project" value="InterPro"/>
</dbReference>
<dbReference type="InterPro" id="IPR011701">
    <property type="entry name" value="MFS"/>
</dbReference>
<dbReference type="FunFam" id="1.20.1720.10:FF:000009">
    <property type="entry name" value="MFS multidrug transporter"/>
    <property type="match status" value="1"/>
</dbReference>
<evidence type="ECO:0000256" key="5">
    <source>
        <dbReference type="ARBA" id="ARBA00023136"/>
    </source>
</evidence>
<feature type="transmembrane region" description="Helical" evidence="7">
    <location>
        <begin position="264"/>
        <end position="292"/>
    </location>
</feature>
<comment type="subcellular location">
    <subcellularLocation>
        <location evidence="1">Membrane</location>
        <topology evidence="1">Multi-pass membrane protein</topology>
    </subcellularLocation>
</comment>